<evidence type="ECO:0000313" key="5">
    <source>
        <dbReference type="Proteomes" id="UP000199820"/>
    </source>
</evidence>
<dbReference type="InterPro" id="IPR051266">
    <property type="entry name" value="CLCR"/>
</dbReference>
<feature type="transmembrane region" description="Helical" evidence="2">
    <location>
        <begin position="33"/>
        <end position="51"/>
    </location>
</feature>
<feature type="region of interest" description="Disordered" evidence="1">
    <location>
        <begin position="69"/>
        <end position="88"/>
    </location>
</feature>
<name>A0A1I0EBA6_9FIRM</name>
<dbReference type="InterPro" id="IPR036465">
    <property type="entry name" value="vWFA_dom_sf"/>
</dbReference>
<evidence type="ECO:0000313" key="4">
    <source>
        <dbReference type="EMBL" id="SET41708.1"/>
    </source>
</evidence>
<organism evidence="4 5">
    <name type="scientific">[Clostridium] aminophilum</name>
    <dbReference type="NCBI Taxonomy" id="1526"/>
    <lineage>
        <taxon>Bacteria</taxon>
        <taxon>Bacillati</taxon>
        <taxon>Bacillota</taxon>
        <taxon>Clostridia</taxon>
        <taxon>Lachnospirales</taxon>
        <taxon>Lachnospiraceae</taxon>
    </lineage>
</organism>
<dbReference type="SUPFAM" id="SSF53300">
    <property type="entry name" value="vWA-like"/>
    <property type="match status" value="1"/>
</dbReference>
<dbReference type="InterPro" id="IPR002035">
    <property type="entry name" value="VWF_A"/>
</dbReference>
<evidence type="ECO:0000259" key="3">
    <source>
        <dbReference type="PROSITE" id="PS50234"/>
    </source>
</evidence>
<dbReference type="PANTHER" id="PTHR10579:SF43">
    <property type="entry name" value="ZINC FINGER (C3HC4-TYPE RING FINGER) FAMILY PROTEIN"/>
    <property type="match status" value="1"/>
</dbReference>
<dbReference type="CDD" id="cd00198">
    <property type="entry name" value="vWFA"/>
    <property type="match status" value="1"/>
</dbReference>
<keyword evidence="5" id="KW-1185">Reference proteome</keyword>
<dbReference type="PANTHER" id="PTHR10579">
    <property type="entry name" value="CALCIUM-ACTIVATED CHLORIDE CHANNEL REGULATOR"/>
    <property type="match status" value="1"/>
</dbReference>
<dbReference type="Gene3D" id="3.40.50.410">
    <property type="entry name" value="von Willebrand factor, type A domain"/>
    <property type="match status" value="1"/>
</dbReference>
<dbReference type="Proteomes" id="UP000199820">
    <property type="component" value="Unassembled WGS sequence"/>
</dbReference>
<sequence>MTIFIILLITTVIAVGILTVSKKRKLTLRPYDAVMIAVISALAGFTVYSAVGDQTNRSHTRVAEIQKELKADAKSTGEEESDENSVKEEVRSFVVEPEYQEIYTKLQQGSVGGAYQVAADMAAQGDMKAQILVSELFSKQMDAHNYDKSDEELDAQLNRLLEFQVELEELKRQIPENADLEAENNDGQKKSEDPAVQAYQKKMAEYEMATSEFDHIYVRRAINYLKAIRPDEDGKYGYYLQLARLEAAAGEEDHAREYLDEIFRGKDIREKRWLGPEFAQLSDVFHHVLTGQDSEKTFDRNVKYLISALTQNITLEDENFDLILKRYLRELYTGIDILKIRTSDYPDITVDLAYMRPEDLKSDMILVTDSGQKVTDYTLERKDGSGKASICIVLDVSGSMEGERLGSAKKAISQFARNSGEDNELSFVTFESNGTVEMEPTTNKSGLIAKVMGVQAKGGTNICAGIDAGIRAIDASAEQKVMILLSDGVDEKSLAAEEAARRAKASGIRIYTIGMKGADESLLTIISDQITGGSYASATKTRELDRVYRAIQLRLDNQYTLSYKVDPDSETDKKHPVKVEMRDQPVYDMDEYRIGLPQPDAAGKRRESYADYFHQHSGSLE</sequence>
<gene>
    <name evidence="4" type="ORF">SAMN04487771_101728</name>
</gene>
<dbReference type="EMBL" id="FOIL01000017">
    <property type="protein sequence ID" value="SET41708.1"/>
    <property type="molecule type" value="Genomic_DNA"/>
</dbReference>
<evidence type="ECO:0000256" key="2">
    <source>
        <dbReference type="SAM" id="Phobius"/>
    </source>
</evidence>
<feature type="transmembrane region" description="Helical" evidence="2">
    <location>
        <begin position="6"/>
        <end position="21"/>
    </location>
</feature>
<dbReference type="Pfam" id="PF00092">
    <property type="entry name" value="VWA"/>
    <property type="match status" value="1"/>
</dbReference>
<evidence type="ECO:0000256" key="1">
    <source>
        <dbReference type="SAM" id="MobiDB-lite"/>
    </source>
</evidence>
<dbReference type="PROSITE" id="PS50234">
    <property type="entry name" value="VWFA"/>
    <property type="match status" value="1"/>
</dbReference>
<keyword evidence="2" id="KW-1133">Transmembrane helix</keyword>
<keyword evidence="2" id="KW-0812">Transmembrane</keyword>
<dbReference type="RefSeq" id="WP_074649332.1">
    <property type="nucleotide sequence ID" value="NZ_FOIL01000017.1"/>
</dbReference>
<protein>
    <submittedName>
        <fullName evidence="4">Uncharacterized protein, contains a von Willebrand factor type A (VWA) domain</fullName>
    </submittedName>
</protein>
<reference evidence="4 5" key="1">
    <citation type="submission" date="2016-10" db="EMBL/GenBank/DDBJ databases">
        <authorList>
            <person name="de Groot N.N."/>
        </authorList>
    </citation>
    <scope>NUCLEOTIDE SEQUENCE [LARGE SCALE GENOMIC DNA]</scope>
    <source>
        <strain evidence="4 5">KH1P1</strain>
    </source>
</reference>
<accession>A0A1I0EBA6</accession>
<feature type="domain" description="VWFA" evidence="3">
    <location>
        <begin position="389"/>
        <end position="551"/>
    </location>
</feature>
<keyword evidence="2" id="KW-0472">Membrane</keyword>
<dbReference type="SMART" id="SM00327">
    <property type="entry name" value="VWA"/>
    <property type="match status" value="1"/>
</dbReference>
<feature type="region of interest" description="Disordered" evidence="1">
    <location>
        <begin position="176"/>
        <end position="195"/>
    </location>
</feature>
<proteinExistence type="predicted"/>
<dbReference type="AlphaFoldDB" id="A0A1I0EBA6"/>